<accession>A0A495V1F6</accession>
<feature type="compositionally biased region" description="Basic and acidic residues" evidence="1">
    <location>
        <begin position="112"/>
        <end position="127"/>
    </location>
</feature>
<dbReference type="SMART" id="SM00382">
    <property type="entry name" value="AAA"/>
    <property type="match status" value="1"/>
</dbReference>
<dbReference type="InterPro" id="IPR002789">
    <property type="entry name" value="HerA_central"/>
</dbReference>
<dbReference type="Proteomes" id="UP000274556">
    <property type="component" value="Unassembled WGS sequence"/>
</dbReference>
<dbReference type="AlphaFoldDB" id="A0A495V1F6"/>
<protein>
    <submittedName>
        <fullName evidence="3">Uncharacterized protein DUF87</fullName>
    </submittedName>
</protein>
<reference evidence="3 4" key="1">
    <citation type="submission" date="2018-10" db="EMBL/GenBank/DDBJ databases">
        <title>Genomic Encyclopedia of Archaeal and Bacterial Type Strains, Phase II (KMG-II): from individual species to whole genera.</title>
        <authorList>
            <person name="Goeker M."/>
        </authorList>
    </citation>
    <scope>NUCLEOTIDE SEQUENCE [LARGE SCALE GENOMIC DNA]</scope>
    <source>
        <strain evidence="3 4">DSM 235</strain>
    </source>
</reference>
<evidence type="ECO:0000313" key="3">
    <source>
        <dbReference type="EMBL" id="RKT43236.1"/>
    </source>
</evidence>
<comment type="caution">
    <text evidence="3">The sequence shown here is derived from an EMBL/GenBank/DDBJ whole genome shotgun (WGS) entry which is preliminary data.</text>
</comment>
<dbReference type="OrthoDB" id="9806951at2"/>
<dbReference type="EMBL" id="RBXL01000001">
    <property type="protein sequence ID" value="RKT43236.1"/>
    <property type="molecule type" value="Genomic_DNA"/>
</dbReference>
<sequence length="503" mass="55332">MKTACQRGFGHEGFIFNGSAFHGVDVKMIHENRIQTYGRAGIAELLGISDDEEPNGEDADGQTSDAPQDVAKPLEDVDVSGSAKTEQDSPAAETQEELSREKLAQSTAESAKAAEEKQREPSRKSESETSGGQIHVLLGRDLVTGVDVRWDPTATTPSRLLNQHLLIVGKSGSGKSETTKSLLYELDRQGVPSIIFDFQGEYATGEFFDVVRPQVFDVMEGLPINPFEIPIDPRTGQKRRPVEMVFRLADTLNAVFSGSGDIQLGKLREAIQECYVQTGFDIMQPAPADKEPPTLEMLEAVLEQWSGHGGQIRNLQVRLQPLFMSGVFNQSKASFSFDDLFQRTTVILLTAGIKDLMLAASRFLLEKVYAAMMINGMSKSLRLMVCVDEAHKLCNDPKITDLAKEARKYGLGLILSSQETRDFHPSIFANAGTQIVLALEDADASIMARVYAADKKEQGMVKNLIVGQESGVALIRSTHFQPYGQVRLQSFEDKVASLSQRVR</sequence>
<dbReference type="PANTHER" id="PTHR30121:SF11">
    <property type="entry name" value="AAA+ ATPASE DOMAIN-CONTAINING PROTEIN"/>
    <property type="match status" value="1"/>
</dbReference>
<evidence type="ECO:0000259" key="2">
    <source>
        <dbReference type="SMART" id="SM00382"/>
    </source>
</evidence>
<feature type="region of interest" description="Disordered" evidence="1">
    <location>
        <begin position="49"/>
        <end position="133"/>
    </location>
</feature>
<evidence type="ECO:0000313" key="4">
    <source>
        <dbReference type="Proteomes" id="UP000274556"/>
    </source>
</evidence>
<dbReference type="InterPro" id="IPR051162">
    <property type="entry name" value="T4SS_component"/>
</dbReference>
<dbReference type="Gene3D" id="3.40.50.300">
    <property type="entry name" value="P-loop containing nucleotide triphosphate hydrolases"/>
    <property type="match status" value="2"/>
</dbReference>
<dbReference type="PANTHER" id="PTHR30121">
    <property type="entry name" value="UNCHARACTERIZED PROTEIN YJGR-RELATED"/>
    <property type="match status" value="1"/>
</dbReference>
<dbReference type="Pfam" id="PF01935">
    <property type="entry name" value="DUF87"/>
    <property type="match status" value="1"/>
</dbReference>
<proteinExistence type="predicted"/>
<keyword evidence="4" id="KW-1185">Reference proteome</keyword>
<name>A0A495V1F6_9GAMM</name>
<dbReference type="InterPro" id="IPR027417">
    <property type="entry name" value="P-loop_NTPase"/>
</dbReference>
<feature type="compositionally biased region" description="Acidic residues" evidence="1">
    <location>
        <begin position="49"/>
        <end position="60"/>
    </location>
</feature>
<dbReference type="RefSeq" id="WP_120795844.1">
    <property type="nucleotide sequence ID" value="NZ_RBXL01000001.1"/>
</dbReference>
<dbReference type="SUPFAM" id="SSF52540">
    <property type="entry name" value="P-loop containing nucleoside triphosphate hydrolases"/>
    <property type="match status" value="1"/>
</dbReference>
<feature type="domain" description="AAA+ ATPase" evidence="2">
    <location>
        <begin position="161"/>
        <end position="443"/>
    </location>
</feature>
<gene>
    <name evidence="3" type="ORF">BDD21_0558</name>
</gene>
<dbReference type="InterPro" id="IPR003593">
    <property type="entry name" value="AAA+_ATPase"/>
</dbReference>
<evidence type="ECO:0000256" key="1">
    <source>
        <dbReference type="SAM" id="MobiDB-lite"/>
    </source>
</evidence>
<organism evidence="3 4">
    <name type="scientific">Thiocapsa rosea</name>
    <dbReference type="NCBI Taxonomy" id="69360"/>
    <lineage>
        <taxon>Bacteria</taxon>
        <taxon>Pseudomonadati</taxon>
        <taxon>Pseudomonadota</taxon>
        <taxon>Gammaproteobacteria</taxon>
        <taxon>Chromatiales</taxon>
        <taxon>Chromatiaceae</taxon>
        <taxon>Thiocapsa</taxon>
    </lineage>
</organism>